<sequence>MATYIIGGLLVILVILAVRSHFGNKYCGGCNGCSGCPHAKNCNSIKK</sequence>
<dbReference type="HOGENOM" id="CLU_197468_0_2_9"/>
<evidence type="ECO:0000313" key="1">
    <source>
        <dbReference type="EMBL" id="EFY05953.1"/>
    </source>
</evidence>
<evidence type="ECO:0000313" key="2">
    <source>
        <dbReference type="Proteomes" id="UP000004923"/>
    </source>
</evidence>
<gene>
    <name evidence="1" type="ORF">HMPREF9443_00045</name>
</gene>
<keyword evidence="2" id="KW-1185">Reference proteome</keyword>
<comment type="caution">
    <text evidence="1">The sequence shown here is derived from an EMBL/GenBank/DDBJ whole genome shotgun (WGS) entry which is preliminary data.</text>
</comment>
<protein>
    <recommendedName>
        <fullName evidence="3">FeoB-associated Cys-rich membrane protein</fullName>
    </recommendedName>
</protein>
<organism evidence="1 2">
    <name type="scientific">Phascolarctobacterium succinatutens YIT 12067</name>
    <dbReference type="NCBI Taxonomy" id="626939"/>
    <lineage>
        <taxon>Bacteria</taxon>
        <taxon>Bacillati</taxon>
        <taxon>Bacillota</taxon>
        <taxon>Negativicutes</taxon>
        <taxon>Acidaminococcales</taxon>
        <taxon>Acidaminococcaceae</taxon>
        <taxon>Phascolarctobacterium</taxon>
    </lineage>
</organism>
<name>E8LB37_9FIRM</name>
<proteinExistence type="predicted"/>
<reference evidence="1 2" key="1">
    <citation type="submission" date="2011-01" db="EMBL/GenBank/DDBJ databases">
        <authorList>
            <person name="Weinstock G."/>
            <person name="Sodergren E."/>
            <person name="Clifton S."/>
            <person name="Fulton L."/>
            <person name="Fulton B."/>
            <person name="Courtney L."/>
            <person name="Fronick C."/>
            <person name="Harrison M."/>
            <person name="Strong C."/>
            <person name="Farmer C."/>
            <person name="Delahaunty K."/>
            <person name="Markovic C."/>
            <person name="Hall O."/>
            <person name="Minx P."/>
            <person name="Tomlinson C."/>
            <person name="Mitreva M."/>
            <person name="Hou S."/>
            <person name="Chen J."/>
            <person name="Wollam A."/>
            <person name="Pepin K.H."/>
            <person name="Johnson M."/>
            <person name="Bhonagiri V."/>
            <person name="Zhang X."/>
            <person name="Suruliraj S."/>
            <person name="Warren W."/>
            <person name="Chinwalla A."/>
            <person name="Mardis E.R."/>
            <person name="Wilson R.K."/>
        </authorList>
    </citation>
    <scope>NUCLEOTIDE SEQUENCE [LARGE SCALE GENOMIC DNA]</scope>
    <source>
        <strain evidence="1 2">YIT 12067</strain>
    </source>
</reference>
<accession>E8LB37</accession>
<dbReference type="AlphaFoldDB" id="E8LB37"/>
<dbReference type="EMBL" id="AEVN01000003">
    <property type="protein sequence ID" value="EFY05953.1"/>
    <property type="molecule type" value="Genomic_DNA"/>
</dbReference>
<dbReference type="Pfam" id="PF12669">
    <property type="entry name" value="FeoB_associated"/>
    <property type="match status" value="1"/>
</dbReference>
<evidence type="ECO:0008006" key="3">
    <source>
        <dbReference type="Google" id="ProtNLM"/>
    </source>
</evidence>
<dbReference type="RefSeq" id="WP_009144444.1">
    <property type="nucleotide sequence ID" value="NZ_GL830845.1"/>
</dbReference>
<dbReference type="Proteomes" id="UP000004923">
    <property type="component" value="Unassembled WGS sequence"/>
</dbReference>